<gene>
    <name evidence="2" type="ORF">C8A04DRAFT_10638</name>
</gene>
<reference evidence="2" key="2">
    <citation type="submission" date="2023-05" db="EMBL/GenBank/DDBJ databases">
        <authorList>
            <consortium name="Lawrence Berkeley National Laboratory"/>
            <person name="Steindorff A."/>
            <person name="Hensen N."/>
            <person name="Bonometti L."/>
            <person name="Westerberg I."/>
            <person name="Brannstrom I.O."/>
            <person name="Guillou S."/>
            <person name="Cros-Aarteil S."/>
            <person name="Calhoun S."/>
            <person name="Haridas S."/>
            <person name="Kuo A."/>
            <person name="Mondo S."/>
            <person name="Pangilinan J."/>
            <person name="Riley R."/>
            <person name="Labutti K."/>
            <person name="Andreopoulos B."/>
            <person name="Lipzen A."/>
            <person name="Chen C."/>
            <person name="Yanf M."/>
            <person name="Daum C."/>
            <person name="Ng V."/>
            <person name="Clum A."/>
            <person name="Ohm R."/>
            <person name="Martin F."/>
            <person name="Silar P."/>
            <person name="Natvig D."/>
            <person name="Lalanne C."/>
            <person name="Gautier V."/>
            <person name="Ament-Velasquez S.L."/>
            <person name="Kruys A."/>
            <person name="Hutchinson M.I."/>
            <person name="Powell A.J."/>
            <person name="Barry K."/>
            <person name="Miller A.N."/>
            <person name="Grigoriev I.V."/>
            <person name="Debuchy R."/>
            <person name="Gladieux P."/>
            <person name="Thoren M.H."/>
            <person name="Johannesson H."/>
        </authorList>
    </citation>
    <scope>NUCLEOTIDE SEQUENCE</scope>
    <source>
        <strain evidence="2">CBS 141.50</strain>
    </source>
</reference>
<evidence type="ECO:0000313" key="2">
    <source>
        <dbReference type="EMBL" id="KAK4145528.1"/>
    </source>
</evidence>
<keyword evidence="3" id="KW-1185">Reference proteome</keyword>
<dbReference type="RefSeq" id="XP_062638899.1">
    <property type="nucleotide sequence ID" value="XM_062776660.1"/>
</dbReference>
<evidence type="ECO:0000313" key="3">
    <source>
        <dbReference type="Proteomes" id="UP001302676"/>
    </source>
</evidence>
<sequence>MAPLSKPRAKGPLQAPQKPPTAVSYTQPRSMQSETEVRSPESNRVVYREVSLTATPHPFVNPSDAFSQPNLKEPDPKRQ</sequence>
<dbReference type="Proteomes" id="UP001302676">
    <property type="component" value="Unassembled WGS sequence"/>
</dbReference>
<dbReference type="EMBL" id="MU853568">
    <property type="protein sequence ID" value="KAK4145528.1"/>
    <property type="molecule type" value="Genomic_DNA"/>
</dbReference>
<organism evidence="2 3">
    <name type="scientific">Dichotomopilus funicola</name>
    <dbReference type="NCBI Taxonomy" id="1934379"/>
    <lineage>
        <taxon>Eukaryota</taxon>
        <taxon>Fungi</taxon>
        <taxon>Dikarya</taxon>
        <taxon>Ascomycota</taxon>
        <taxon>Pezizomycotina</taxon>
        <taxon>Sordariomycetes</taxon>
        <taxon>Sordariomycetidae</taxon>
        <taxon>Sordariales</taxon>
        <taxon>Chaetomiaceae</taxon>
        <taxon>Dichotomopilus</taxon>
    </lineage>
</organism>
<reference evidence="2" key="1">
    <citation type="journal article" date="2023" name="Mol. Phylogenet. Evol.">
        <title>Genome-scale phylogeny and comparative genomics of the fungal order Sordariales.</title>
        <authorList>
            <person name="Hensen N."/>
            <person name="Bonometti L."/>
            <person name="Westerberg I."/>
            <person name="Brannstrom I.O."/>
            <person name="Guillou S."/>
            <person name="Cros-Aarteil S."/>
            <person name="Calhoun S."/>
            <person name="Haridas S."/>
            <person name="Kuo A."/>
            <person name="Mondo S."/>
            <person name="Pangilinan J."/>
            <person name="Riley R."/>
            <person name="LaButti K."/>
            <person name="Andreopoulos B."/>
            <person name="Lipzen A."/>
            <person name="Chen C."/>
            <person name="Yan M."/>
            <person name="Daum C."/>
            <person name="Ng V."/>
            <person name="Clum A."/>
            <person name="Steindorff A."/>
            <person name="Ohm R.A."/>
            <person name="Martin F."/>
            <person name="Silar P."/>
            <person name="Natvig D.O."/>
            <person name="Lalanne C."/>
            <person name="Gautier V."/>
            <person name="Ament-Velasquez S.L."/>
            <person name="Kruys A."/>
            <person name="Hutchinson M.I."/>
            <person name="Powell A.J."/>
            <person name="Barry K."/>
            <person name="Miller A.N."/>
            <person name="Grigoriev I.V."/>
            <person name="Debuchy R."/>
            <person name="Gladieux P."/>
            <person name="Hiltunen Thoren M."/>
            <person name="Johannesson H."/>
        </authorList>
    </citation>
    <scope>NUCLEOTIDE SEQUENCE</scope>
    <source>
        <strain evidence="2">CBS 141.50</strain>
    </source>
</reference>
<proteinExistence type="predicted"/>
<protein>
    <submittedName>
        <fullName evidence="2">Uncharacterized protein</fullName>
    </submittedName>
</protein>
<feature type="compositionally biased region" description="Polar residues" evidence="1">
    <location>
        <begin position="23"/>
        <end position="34"/>
    </location>
</feature>
<feature type="region of interest" description="Disordered" evidence="1">
    <location>
        <begin position="1"/>
        <end position="79"/>
    </location>
</feature>
<comment type="caution">
    <text evidence="2">The sequence shown here is derived from an EMBL/GenBank/DDBJ whole genome shotgun (WGS) entry which is preliminary data.</text>
</comment>
<accession>A0AAN6V611</accession>
<evidence type="ECO:0000256" key="1">
    <source>
        <dbReference type="SAM" id="MobiDB-lite"/>
    </source>
</evidence>
<dbReference type="AlphaFoldDB" id="A0AAN6V611"/>
<dbReference type="GeneID" id="87813273"/>
<name>A0AAN6V611_9PEZI</name>